<keyword evidence="2" id="KW-1185">Reference proteome</keyword>
<dbReference type="RefSeq" id="WP_046584962.1">
    <property type="nucleotide sequence ID" value="NZ_LAVA02000038.1"/>
</dbReference>
<evidence type="ECO:0000313" key="2">
    <source>
        <dbReference type="Proteomes" id="UP000034196"/>
    </source>
</evidence>
<name>A0A1J4NZA9_9ACTN</name>
<sequence length="115" mass="11702">MSPVDPEEPQAAGDFWVVPAFGEGADDSVRVTVAIAVDESDGLQDTDVTVELLADGTALTVAEQPAAGPLPTIGLAGANAYALYRFDNPDRLTPATVTVTVRGGTAAFDVSSPVA</sequence>
<gene>
    <name evidence="1" type="ORF">WN71_017940</name>
</gene>
<organism evidence="1 2">
    <name type="scientific">Streptomyces mangrovisoli</name>
    <dbReference type="NCBI Taxonomy" id="1428628"/>
    <lineage>
        <taxon>Bacteria</taxon>
        <taxon>Bacillati</taxon>
        <taxon>Actinomycetota</taxon>
        <taxon>Actinomycetes</taxon>
        <taxon>Kitasatosporales</taxon>
        <taxon>Streptomycetaceae</taxon>
        <taxon>Streptomyces</taxon>
    </lineage>
</organism>
<protein>
    <submittedName>
        <fullName evidence="1">Uncharacterized protein</fullName>
    </submittedName>
</protein>
<reference evidence="1" key="1">
    <citation type="submission" date="2016-10" db="EMBL/GenBank/DDBJ databases">
        <title>Genome sequence of Streptomyces mangrovisoli MUSC 149.</title>
        <authorList>
            <person name="Lee L.-H."/>
            <person name="Ser H.-L."/>
        </authorList>
    </citation>
    <scope>NUCLEOTIDE SEQUENCE [LARGE SCALE GENOMIC DNA]</scope>
    <source>
        <strain evidence="1">MUSC 149</strain>
    </source>
</reference>
<evidence type="ECO:0000313" key="1">
    <source>
        <dbReference type="EMBL" id="OIJ66573.1"/>
    </source>
</evidence>
<accession>A0A1J4NZA9</accession>
<dbReference type="STRING" id="1428628.WN71_017940"/>
<dbReference type="AlphaFoldDB" id="A0A1J4NZA9"/>
<proteinExistence type="predicted"/>
<comment type="caution">
    <text evidence="1">The sequence shown here is derived from an EMBL/GenBank/DDBJ whole genome shotgun (WGS) entry which is preliminary data.</text>
</comment>
<dbReference type="EMBL" id="LAVA02000038">
    <property type="protein sequence ID" value="OIJ66573.1"/>
    <property type="molecule type" value="Genomic_DNA"/>
</dbReference>
<dbReference type="Proteomes" id="UP000034196">
    <property type="component" value="Unassembled WGS sequence"/>
</dbReference>
<dbReference type="OrthoDB" id="9956542at2"/>